<protein>
    <submittedName>
        <fullName evidence="2">Uncharacterized protein</fullName>
    </submittedName>
</protein>
<accession>A0A4P9XWB4</accession>
<sequence length="210" mass="22572">MIPAAAYASTAAYFGLSYGLSLWSLFHSRWLVVAAPKPFTSEIAYGLLVRCTASHGCRAFPQEDLGDCGHDVGQSLHGTVLSSVDNDNPGYGPGFCGAWRAARFAAIAAAVIGVLVLVELAGTLLAKSYARRARSWKVVATLLSTHAICLVFATLIISDLASKSALFYFDTSYGTGYWLTYASWIMEGCGVLALMAFALYARRFPVYEVV</sequence>
<proteinExistence type="predicted"/>
<dbReference type="Proteomes" id="UP000271241">
    <property type="component" value="Unassembled WGS sequence"/>
</dbReference>
<keyword evidence="1" id="KW-1133">Transmembrane helix</keyword>
<keyword evidence="1" id="KW-0812">Transmembrane</keyword>
<dbReference type="EMBL" id="KZ992445">
    <property type="protein sequence ID" value="RKP10607.1"/>
    <property type="molecule type" value="Genomic_DNA"/>
</dbReference>
<evidence type="ECO:0000256" key="1">
    <source>
        <dbReference type="SAM" id="Phobius"/>
    </source>
</evidence>
<name>A0A4P9XWB4_9FUNG</name>
<evidence type="ECO:0000313" key="3">
    <source>
        <dbReference type="Proteomes" id="UP000271241"/>
    </source>
</evidence>
<keyword evidence="1" id="KW-0472">Membrane</keyword>
<dbReference type="AlphaFoldDB" id="A0A4P9XWB4"/>
<feature type="transmembrane region" description="Helical" evidence="1">
    <location>
        <begin position="178"/>
        <end position="201"/>
    </location>
</feature>
<gene>
    <name evidence="2" type="ORF">THASP1DRAFT_27620</name>
</gene>
<reference evidence="3" key="1">
    <citation type="journal article" date="2018" name="Nat. Microbiol.">
        <title>Leveraging single-cell genomics to expand the fungal tree of life.</title>
        <authorList>
            <person name="Ahrendt S.R."/>
            <person name="Quandt C.A."/>
            <person name="Ciobanu D."/>
            <person name="Clum A."/>
            <person name="Salamov A."/>
            <person name="Andreopoulos B."/>
            <person name="Cheng J.F."/>
            <person name="Woyke T."/>
            <person name="Pelin A."/>
            <person name="Henrissat B."/>
            <person name="Reynolds N.K."/>
            <person name="Benny G.L."/>
            <person name="Smith M.E."/>
            <person name="James T.Y."/>
            <person name="Grigoriev I.V."/>
        </authorList>
    </citation>
    <scope>NUCLEOTIDE SEQUENCE [LARGE SCALE GENOMIC DNA]</scope>
    <source>
        <strain evidence="3">RSA 1356</strain>
    </source>
</reference>
<evidence type="ECO:0000313" key="2">
    <source>
        <dbReference type="EMBL" id="RKP10607.1"/>
    </source>
</evidence>
<feature type="transmembrane region" description="Helical" evidence="1">
    <location>
        <begin position="138"/>
        <end position="158"/>
    </location>
</feature>
<feature type="transmembrane region" description="Helical" evidence="1">
    <location>
        <begin position="104"/>
        <end position="126"/>
    </location>
</feature>
<organism evidence="2 3">
    <name type="scientific">Thamnocephalis sphaerospora</name>
    <dbReference type="NCBI Taxonomy" id="78915"/>
    <lineage>
        <taxon>Eukaryota</taxon>
        <taxon>Fungi</taxon>
        <taxon>Fungi incertae sedis</taxon>
        <taxon>Zoopagomycota</taxon>
        <taxon>Zoopagomycotina</taxon>
        <taxon>Zoopagomycetes</taxon>
        <taxon>Zoopagales</taxon>
        <taxon>Sigmoideomycetaceae</taxon>
        <taxon>Thamnocephalis</taxon>
    </lineage>
</organism>
<keyword evidence="3" id="KW-1185">Reference proteome</keyword>